<feature type="non-terminal residue" evidence="3">
    <location>
        <position position="1"/>
    </location>
</feature>
<dbReference type="SUPFAM" id="SSF53098">
    <property type="entry name" value="Ribonuclease H-like"/>
    <property type="match status" value="1"/>
</dbReference>
<keyword evidence="1" id="KW-0812">Transmembrane</keyword>
<dbReference type="AlphaFoldDB" id="A0A0D0CC37"/>
<evidence type="ECO:0000256" key="1">
    <source>
        <dbReference type="SAM" id="Phobius"/>
    </source>
</evidence>
<organism evidence="3 4">
    <name type="scientific">Collybiopsis luxurians FD-317 M1</name>
    <dbReference type="NCBI Taxonomy" id="944289"/>
    <lineage>
        <taxon>Eukaryota</taxon>
        <taxon>Fungi</taxon>
        <taxon>Dikarya</taxon>
        <taxon>Basidiomycota</taxon>
        <taxon>Agaricomycotina</taxon>
        <taxon>Agaricomycetes</taxon>
        <taxon>Agaricomycetidae</taxon>
        <taxon>Agaricales</taxon>
        <taxon>Marasmiineae</taxon>
        <taxon>Omphalotaceae</taxon>
        <taxon>Collybiopsis</taxon>
        <taxon>Collybiopsis luxurians</taxon>
    </lineage>
</organism>
<keyword evidence="4" id="KW-1185">Reference proteome</keyword>
<protein>
    <recommendedName>
        <fullName evidence="2">HAT C-terminal dimerisation domain-containing protein</fullName>
    </recommendedName>
</protein>
<accession>A0A0D0CC37</accession>
<dbReference type="Proteomes" id="UP000053593">
    <property type="component" value="Unassembled WGS sequence"/>
</dbReference>
<evidence type="ECO:0000259" key="2">
    <source>
        <dbReference type="Pfam" id="PF05699"/>
    </source>
</evidence>
<dbReference type="Pfam" id="PF05699">
    <property type="entry name" value="Dimer_Tnp_hAT"/>
    <property type="match status" value="1"/>
</dbReference>
<evidence type="ECO:0000313" key="4">
    <source>
        <dbReference type="Proteomes" id="UP000053593"/>
    </source>
</evidence>
<dbReference type="InterPro" id="IPR008906">
    <property type="entry name" value="HATC_C_dom"/>
</dbReference>
<dbReference type="GO" id="GO:0046983">
    <property type="term" value="F:protein dimerization activity"/>
    <property type="evidence" value="ECO:0007669"/>
    <property type="project" value="InterPro"/>
</dbReference>
<proteinExistence type="predicted"/>
<dbReference type="EMBL" id="KN834777">
    <property type="protein sequence ID" value="KIK60059.1"/>
    <property type="molecule type" value="Genomic_DNA"/>
</dbReference>
<dbReference type="HOGENOM" id="CLU_009123_15_3_1"/>
<dbReference type="InterPro" id="IPR012337">
    <property type="entry name" value="RNaseH-like_sf"/>
</dbReference>
<sequence length="55" mass="6092">NTQQLPVWVVLAWGFLAIIASSVLSKRAFSAVRIIISKCRNHLKGGIVEALQFLK</sequence>
<name>A0A0D0CC37_9AGAR</name>
<reference evidence="3 4" key="1">
    <citation type="submission" date="2014-04" db="EMBL/GenBank/DDBJ databases">
        <title>Evolutionary Origins and Diversification of the Mycorrhizal Mutualists.</title>
        <authorList>
            <consortium name="DOE Joint Genome Institute"/>
            <consortium name="Mycorrhizal Genomics Consortium"/>
            <person name="Kohler A."/>
            <person name="Kuo A."/>
            <person name="Nagy L.G."/>
            <person name="Floudas D."/>
            <person name="Copeland A."/>
            <person name="Barry K.W."/>
            <person name="Cichocki N."/>
            <person name="Veneault-Fourrey C."/>
            <person name="LaButti K."/>
            <person name="Lindquist E.A."/>
            <person name="Lipzen A."/>
            <person name="Lundell T."/>
            <person name="Morin E."/>
            <person name="Murat C."/>
            <person name="Riley R."/>
            <person name="Ohm R."/>
            <person name="Sun H."/>
            <person name="Tunlid A."/>
            <person name="Henrissat B."/>
            <person name="Grigoriev I.V."/>
            <person name="Hibbett D.S."/>
            <person name="Martin F."/>
        </authorList>
    </citation>
    <scope>NUCLEOTIDE SEQUENCE [LARGE SCALE GENOMIC DNA]</scope>
    <source>
        <strain evidence="3 4">FD-317 M1</strain>
    </source>
</reference>
<keyword evidence="1" id="KW-1133">Transmembrane helix</keyword>
<dbReference type="OrthoDB" id="3243659at2759"/>
<feature type="non-terminal residue" evidence="3">
    <location>
        <position position="55"/>
    </location>
</feature>
<feature type="transmembrane region" description="Helical" evidence="1">
    <location>
        <begin position="6"/>
        <end position="24"/>
    </location>
</feature>
<gene>
    <name evidence="3" type="ORF">GYMLUDRAFT_127462</name>
</gene>
<evidence type="ECO:0000313" key="3">
    <source>
        <dbReference type="EMBL" id="KIK60059.1"/>
    </source>
</evidence>
<keyword evidence="1" id="KW-0472">Membrane</keyword>
<feature type="domain" description="HAT C-terminal dimerisation" evidence="2">
    <location>
        <begin position="3"/>
        <end position="55"/>
    </location>
</feature>